<dbReference type="RefSeq" id="WP_007624444.1">
    <property type="nucleotide sequence ID" value="NZ_BAEO01000062.1"/>
</dbReference>
<dbReference type="EMBL" id="BAEO01000062">
    <property type="protein sequence ID" value="GAC21467.1"/>
    <property type="molecule type" value="Genomic_DNA"/>
</dbReference>
<proteinExistence type="predicted"/>
<organism evidence="1 2">
    <name type="scientific">Paraglaciecola arctica BSs20135</name>
    <dbReference type="NCBI Taxonomy" id="493475"/>
    <lineage>
        <taxon>Bacteria</taxon>
        <taxon>Pseudomonadati</taxon>
        <taxon>Pseudomonadota</taxon>
        <taxon>Gammaproteobacteria</taxon>
        <taxon>Alteromonadales</taxon>
        <taxon>Alteromonadaceae</taxon>
        <taxon>Paraglaciecola</taxon>
    </lineage>
</organism>
<dbReference type="AlphaFoldDB" id="K6YTI2"/>
<gene>
    <name evidence="1" type="ORF">GARC_4525</name>
</gene>
<keyword evidence="2" id="KW-1185">Reference proteome</keyword>
<dbReference type="eggNOG" id="COG0456">
    <property type="taxonomic scope" value="Bacteria"/>
</dbReference>
<accession>K6YTI2</accession>
<reference evidence="1 2" key="1">
    <citation type="journal article" date="2017" name="Antonie Van Leeuwenhoek">
        <title>Rhizobium rhizosphaerae sp. nov., a novel species isolated from rice rhizosphere.</title>
        <authorList>
            <person name="Zhao J.J."/>
            <person name="Zhang J."/>
            <person name="Zhang R.J."/>
            <person name="Zhang C.W."/>
            <person name="Yin H.Q."/>
            <person name="Zhang X.X."/>
        </authorList>
    </citation>
    <scope>NUCLEOTIDE SEQUENCE [LARGE SCALE GENOMIC DNA]</scope>
    <source>
        <strain evidence="1 2">BSs20135</strain>
    </source>
</reference>
<name>K6YTI2_9ALTE</name>
<protein>
    <submittedName>
        <fullName evidence="1">Uncharacterized protein</fullName>
    </submittedName>
</protein>
<dbReference type="Proteomes" id="UP000006327">
    <property type="component" value="Unassembled WGS sequence"/>
</dbReference>
<evidence type="ECO:0000313" key="2">
    <source>
        <dbReference type="Proteomes" id="UP000006327"/>
    </source>
</evidence>
<evidence type="ECO:0000313" key="1">
    <source>
        <dbReference type="EMBL" id="GAC21467.1"/>
    </source>
</evidence>
<sequence>MKIKVLTLNYQDSQHAQDMLFLLDNYALDPMGNALFWEPRL</sequence>
<comment type="caution">
    <text evidence="1">The sequence shown here is derived from an EMBL/GenBank/DDBJ whole genome shotgun (WGS) entry which is preliminary data.</text>
</comment>